<dbReference type="EMBL" id="CP000556">
    <property type="protein sequence ID" value="ABM96795.1"/>
    <property type="molecule type" value="Genomic_DNA"/>
</dbReference>
<dbReference type="RefSeq" id="WP_011831412.1">
    <property type="nucleotide sequence ID" value="NC_008826.1"/>
</dbReference>
<geneLocation type="plasmid" evidence="1 2">
    <name>RPME01</name>
</geneLocation>
<sequence>MATELLSTTLQTSASQVDWVTQLAGGANLVDGKPTWEHAETAKHDLNVMLRCCEAELETMQRTGLVAAPFYFERAAILLRKAKEFEREVIVCERYLRAVDAFYASAASSGHADVRKGPTCVAIQRRLVKARELAGKLQTST</sequence>
<dbReference type="eggNOG" id="ENOG503418K">
    <property type="taxonomic scope" value="Bacteria"/>
</dbReference>
<evidence type="ECO:0000313" key="1">
    <source>
        <dbReference type="EMBL" id="ABM96795.1"/>
    </source>
</evidence>
<reference evidence="1 2" key="1">
    <citation type="journal article" date="2007" name="J. Bacteriol.">
        <title>Whole-genome analysis of the methyl tert-butyl ether-degrading beta-proteobacterium Methylibium petroleiphilum PM1.</title>
        <authorList>
            <person name="Kane S.R."/>
            <person name="Chakicherla A.Y."/>
            <person name="Chain P.S.G."/>
            <person name="Schmidt R."/>
            <person name="Shin M.W."/>
            <person name="Legler T.C."/>
            <person name="Scow K.M."/>
            <person name="Larimer F.W."/>
            <person name="Lucas S.M."/>
            <person name="Richardson P.M."/>
            <person name="Hristova K.R."/>
        </authorList>
    </citation>
    <scope>NUCLEOTIDE SEQUENCE [LARGE SCALE GENOMIC DNA]</scope>
    <source>
        <strain evidence="2">ATCC BAA-1232 / LMG 22953 / PM1</strain>
        <plasmid evidence="1 2">RPME01</plasmid>
    </source>
</reference>
<dbReference type="HOGENOM" id="CLU_1739276_0_0_4"/>
<name>A2SMK6_METPP</name>
<accession>A2SMK6</accession>
<protein>
    <submittedName>
        <fullName evidence="1">Uncharacterized protein</fullName>
    </submittedName>
</protein>
<gene>
    <name evidence="1" type="ordered locus">Mpe_B0014</name>
</gene>
<dbReference type="Proteomes" id="UP000000366">
    <property type="component" value="Plasmid RPME01"/>
</dbReference>
<keyword evidence="2" id="KW-1185">Reference proteome</keyword>
<proteinExistence type="predicted"/>
<organism evidence="1 2">
    <name type="scientific">Methylibium petroleiphilum (strain ATCC BAA-1232 / LMG 22953 / PM1)</name>
    <dbReference type="NCBI Taxonomy" id="420662"/>
    <lineage>
        <taxon>Bacteria</taxon>
        <taxon>Pseudomonadati</taxon>
        <taxon>Pseudomonadota</taxon>
        <taxon>Betaproteobacteria</taxon>
        <taxon>Burkholderiales</taxon>
        <taxon>Sphaerotilaceae</taxon>
        <taxon>Methylibium</taxon>
    </lineage>
</organism>
<dbReference type="AlphaFoldDB" id="A2SMK6"/>
<dbReference type="KEGG" id="mpt:Mpe_B0014"/>
<evidence type="ECO:0000313" key="2">
    <source>
        <dbReference type="Proteomes" id="UP000000366"/>
    </source>
</evidence>
<keyword evidence="1" id="KW-0614">Plasmid</keyword>